<reference evidence="2" key="2">
    <citation type="submission" date="2019-07" db="EMBL/GenBank/DDBJ databases">
        <authorList>
            <person name="Yang Y."/>
            <person name="Bocs S."/>
            <person name="Baudouin L."/>
        </authorList>
    </citation>
    <scope>NUCLEOTIDE SEQUENCE</scope>
    <source>
        <tissue evidence="2">Spear leaf of Hainan Tall coconut</tissue>
    </source>
</reference>
<name>A0A8K0IHL0_COCNU</name>
<proteinExistence type="predicted"/>
<accession>A0A8K0IHL0</accession>
<evidence type="ECO:0000313" key="2">
    <source>
        <dbReference type="EMBL" id="KAG1355318.1"/>
    </source>
</evidence>
<sequence>MAKSILETMIRAVEEFKISPKMQNLNVEFGQKAFIKNFDLYEGRVARMFLELDLSFLKEEEDDVDAGPSNAIVELAFGPSEPVAEAPEPIRKPEAAESDPAQPFVVPPEVEILE</sequence>
<dbReference type="AlphaFoldDB" id="A0A8K0IHL0"/>
<evidence type="ECO:0000313" key="3">
    <source>
        <dbReference type="Proteomes" id="UP000797356"/>
    </source>
</evidence>
<gene>
    <name evidence="2" type="ORF">COCNU_07G014300</name>
</gene>
<evidence type="ECO:0000256" key="1">
    <source>
        <dbReference type="SAM" id="MobiDB-lite"/>
    </source>
</evidence>
<dbReference type="Proteomes" id="UP000797356">
    <property type="component" value="Chromosome 7"/>
</dbReference>
<comment type="caution">
    <text evidence="2">The sequence shown here is derived from an EMBL/GenBank/DDBJ whole genome shotgun (WGS) entry which is preliminary data.</text>
</comment>
<reference evidence="2" key="1">
    <citation type="journal article" date="2017" name="Gigascience">
        <title>The genome draft of coconut (Cocos nucifera).</title>
        <authorList>
            <person name="Xiao Y."/>
            <person name="Xu P."/>
            <person name="Fan H."/>
            <person name="Baudouin L."/>
            <person name="Xia W."/>
            <person name="Bocs S."/>
            <person name="Xu J."/>
            <person name="Li Q."/>
            <person name="Guo A."/>
            <person name="Zhou L."/>
            <person name="Li J."/>
            <person name="Wu Y."/>
            <person name="Ma Z."/>
            <person name="Armero A."/>
            <person name="Issali A.E."/>
            <person name="Liu N."/>
            <person name="Peng M."/>
            <person name="Yang Y."/>
        </authorList>
    </citation>
    <scope>NUCLEOTIDE SEQUENCE</scope>
    <source>
        <tissue evidence="2">Spear leaf of Hainan Tall coconut</tissue>
    </source>
</reference>
<protein>
    <submittedName>
        <fullName evidence="2">Uncharacterized protein</fullName>
    </submittedName>
</protein>
<dbReference type="EMBL" id="CM017878">
    <property type="protein sequence ID" value="KAG1355318.1"/>
    <property type="molecule type" value="Genomic_DNA"/>
</dbReference>
<keyword evidence="3" id="KW-1185">Reference proteome</keyword>
<organism evidence="2 3">
    <name type="scientific">Cocos nucifera</name>
    <name type="common">Coconut palm</name>
    <dbReference type="NCBI Taxonomy" id="13894"/>
    <lineage>
        <taxon>Eukaryota</taxon>
        <taxon>Viridiplantae</taxon>
        <taxon>Streptophyta</taxon>
        <taxon>Embryophyta</taxon>
        <taxon>Tracheophyta</taxon>
        <taxon>Spermatophyta</taxon>
        <taxon>Magnoliopsida</taxon>
        <taxon>Liliopsida</taxon>
        <taxon>Arecaceae</taxon>
        <taxon>Arecoideae</taxon>
        <taxon>Cocoseae</taxon>
        <taxon>Attaleinae</taxon>
        <taxon>Cocos</taxon>
    </lineage>
</organism>
<feature type="region of interest" description="Disordered" evidence="1">
    <location>
        <begin position="78"/>
        <end position="114"/>
    </location>
</feature>